<dbReference type="InterPro" id="IPR029756">
    <property type="entry name" value="MTH1187/YkoF-like"/>
</dbReference>
<feature type="compositionally biased region" description="Acidic residues" evidence="1">
    <location>
        <begin position="82"/>
        <end position="100"/>
    </location>
</feature>
<dbReference type="Proteomes" id="UP001432222">
    <property type="component" value="Chromosome"/>
</dbReference>
<protein>
    <submittedName>
        <fullName evidence="3">Thiamine-binding protein</fullName>
    </submittedName>
</protein>
<sequence>MRLMVEFTTEPFELDTFPPHAVAARKAVDEAGLDVAVGPFGTGAEGEADQILAAVSKLLRESLDAGATRISVQVSVLAEAGTEAETEAEAETTTEAETPSESDPAAGEGGTP</sequence>
<organism evidence="3 4">
    <name type="scientific">Kitasatospora purpeofusca</name>
    <dbReference type="NCBI Taxonomy" id="67352"/>
    <lineage>
        <taxon>Bacteria</taxon>
        <taxon>Bacillati</taxon>
        <taxon>Actinomycetota</taxon>
        <taxon>Actinomycetes</taxon>
        <taxon>Kitasatosporales</taxon>
        <taxon>Streptomycetaceae</taxon>
        <taxon>Kitasatospora</taxon>
    </lineage>
</organism>
<dbReference type="SUPFAM" id="SSF89957">
    <property type="entry name" value="MTH1187/YkoF-like"/>
    <property type="match status" value="1"/>
</dbReference>
<dbReference type="Gene3D" id="3.30.70.930">
    <property type="match status" value="1"/>
</dbReference>
<proteinExistence type="predicted"/>
<dbReference type="EMBL" id="CP108110">
    <property type="protein sequence ID" value="WUQ82938.1"/>
    <property type="molecule type" value="Genomic_DNA"/>
</dbReference>
<keyword evidence="4" id="KW-1185">Reference proteome</keyword>
<gene>
    <name evidence="3" type="ORF">OHA16_08090</name>
</gene>
<dbReference type="InterPro" id="IPR002767">
    <property type="entry name" value="Thiamine_BP"/>
</dbReference>
<evidence type="ECO:0000259" key="2">
    <source>
        <dbReference type="Pfam" id="PF01910"/>
    </source>
</evidence>
<reference evidence="3" key="1">
    <citation type="submission" date="2022-10" db="EMBL/GenBank/DDBJ databases">
        <title>The complete genomes of actinobacterial strains from the NBC collection.</title>
        <authorList>
            <person name="Joergensen T.S."/>
            <person name="Alvarez Arevalo M."/>
            <person name="Sterndorff E.B."/>
            <person name="Faurdal D."/>
            <person name="Vuksanovic O."/>
            <person name="Mourched A.-S."/>
            <person name="Charusanti P."/>
            <person name="Shaw S."/>
            <person name="Blin K."/>
            <person name="Weber T."/>
        </authorList>
    </citation>
    <scope>NUCLEOTIDE SEQUENCE</scope>
    <source>
        <strain evidence="3">NBC_00222</strain>
    </source>
</reference>
<evidence type="ECO:0000313" key="4">
    <source>
        <dbReference type="Proteomes" id="UP001432222"/>
    </source>
</evidence>
<feature type="domain" description="Thiamine-binding protein" evidence="2">
    <location>
        <begin position="22"/>
        <end position="87"/>
    </location>
</feature>
<dbReference type="Pfam" id="PF01910">
    <property type="entry name" value="Thiamine_BP"/>
    <property type="match status" value="1"/>
</dbReference>
<name>A0ABZ1TVG1_9ACTN</name>
<evidence type="ECO:0000313" key="3">
    <source>
        <dbReference type="EMBL" id="WUQ82938.1"/>
    </source>
</evidence>
<accession>A0ABZ1TVG1</accession>
<evidence type="ECO:0000256" key="1">
    <source>
        <dbReference type="SAM" id="MobiDB-lite"/>
    </source>
</evidence>
<feature type="region of interest" description="Disordered" evidence="1">
    <location>
        <begin position="79"/>
        <end position="112"/>
    </location>
</feature>